<reference evidence="2 3" key="1">
    <citation type="submission" date="2018-06" db="EMBL/GenBank/DDBJ databases">
        <title>A transcriptomic atlas of mushroom development highlights an independent origin of complex multicellularity.</title>
        <authorList>
            <consortium name="DOE Joint Genome Institute"/>
            <person name="Krizsan K."/>
            <person name="Almasi E."/>
            <person name="Merenyi Z."/>
            <person name="Sahu N."/>
            <person name="Viragh M."/>
            <person name="Koszo T."/>
            <person name="Mondo S."/>
            <person name="Kiss B."/>
            <person name="Balint B."/>
            <person name="Kues U."/>
            <person name="Barry K."/>
            <person name="Hegedus J.C."/>
            <person name="Henrissat B."/>
            <person name="Johnson J."/>
            <person name="Lipzen A."/>
            <person name="Ohm R."/>
            <person name="Nagy I."/>
            <person name="Pangilinan J."/>
            <person name="Yan J."/>
            <person name="Xiong Y."/>
            <person name="Grigoriev I.V."/>
            <person name="Hibbett D.S."/>
            <person name="Nagy L.G."/>
        </authorList>
    </citation>
    <scope>NUCLEOTIDE SEQUENCE [LARGE SCALE GENOMIC DNA]</scope>
    <source>
        <strain evidence="2 3">SZMC22713</strain>
    </source>
</reference>
<dbReference type="Proteomes" id="UP000294933">
    <property type="component" value="Unassembled WGS sequence"/>
</dbReference>
<dbReference type="AlphaFoldDB" id="A0A4R5XFX1"/>
<dbReference type="GO" id="GO:0005759">
    <property type="term" value="C:mitochondrial matrix"/>
    <property type="evidence" value="ECO:0007669"/>
    <property type="project" value="TreeGrafter"/>
</dbReference>
<protein>
    <recommendedName>
        <fullName evidence="1">Fe2OG dioxygenase domain-containing protein</fullName>
    </recommendedName>
</protein>
<accession>A0A4R5XFX1</accession>
<dbReference type="InterPro" id="IPR005123">
    <property type="entry name" value="Oxoglu/Fe-dep_dioxygenase_dom"/>
</dbReference>
<dbReference type="Pfam" id="PF13532">
    <property type="entry name" value="2OG-FeII_Oxy_2"/>
    <property type="match status" value="1"/>
</dbReference>
<dbReference type="InterPro" id="IPR037151">
    <property type="entry name" value="AlkB-like_sf"/>
</dbReference>
<dbReference type="Gene3D" id="2.60.120.590">
    <property type="entry name" value="Alpha-ketoglutarate-dependent dioxygenase AlkB-like"/>
    <property type="match status" value="1"/>
</dbReference>
<dbReference type="PROSITE" id="PS51471">
    <property type="entry name" value="FE2OG_OXY"/>
    <property type="match status" value="1"/>
</dbReference>
<dbReference type="GO" id="GO:0006974">
    <property type="term" value="P:DNA damage response"/>
    <property type="evidence" value="ECO:0007669"/>
    <property type="project" value="InterPro"/>
</dbReference>
<dbReference type="SUPFAM" id="SSF51197">
    <property type="entry name" value="Clavaminate synthase-like"/>
    <property type="match status" value="1"/>
</dbReference>
<proteinExistence type="predicted"/>
<keyword evidence="3" id="KW-1185">Reference proteome</keyword>
<evidence type="ECO:0000259" key="1">
    <source>
        <dbReference type="PROSITE" id="PS51471"/>
    </source>
</evidence>
<evidence type="ECO:0000313" key="2">
    <source>
        <dbReference type="EMBL" id="TDL30069.1"/>
    </source>
</evidence>
<gene>
    <name evidence="2" type="ORF">BD410DRAFT_51445</name>
</gene>
<evidence type="ECO:0000313" key="3">
    <source>
        <dbReference type="Proteomes" id="UP000294933"/>
    </source>
</evidence>
<sequence length="358" mass="39253">MVELDRGGGQSRHCDLASIHTSEEALDLSMHLNESQVPSMSIITSQTNISEELNDHHSDGSDCNSLFDEPADISCMHSPVEPSSSSSRFFSQTEECRQIGGHGMAAAERSSPPIPGLYFDPFLEIPYDLAQNLWNSCMNMYFSDNDGTNQIMLFERCYPQHDSTSHQRVDTLQSGSSPAGSGLPLFLRDLLRTLSPLLAPILPSATHSLLFPPPTAAPRARQVILNLYNPGEGITPHVDLLRRFGDGIIGVSLGSGCVMRFGRVHDEERLSETVLPDNGEGGDVEAPADVHDVFLPERSVIVLTEDARYRWTHGIDGRKHDIVKTLGADGVERIARGVRLSITFRWLLDGANVVGHSD</sequence>
<dbReference type="InterPro" id="IPR032870">
    <property type="entry name" value="ALKBH7-like"/>
</dbReference>
<dbReference type="PANTHER" id="PTHR21052">
    <property type="entry name" value="SPERMATOGENESIS ASSOCIATED 11-RELATED"/>
    <property type="match status" value="1"/>
</dbReference>
<dbReference type="VEuPathDB" id="FungiDB:BD410DRAFT_51445"/>
<dbReference type="EMBL" id="ML170156">
    <property type="protein sequence ID" value="TDL30069.1"/>
    <property type="molecule type" value="Genomic_DNA"/>
</dbReference>
<dbReference type="OrthoDB" id="412814at2759"/>
<dbReference type="PANTHER" id="PTHR21052:SF0">
    <property type="entry name" value="ALPHA-KETOGLUTARATE-DEPENDENT DIOXYGENASE ALKB HOMOLOG 7, MITOCHONDRIAL"/>
    <property type="match status" value="1"/>
</dbReference>
<dbReference type="GO" id="GO:0006631">
    <property type="term" value="P:fatty acid metabolic process"/>
    <property type="evidence" value="ECO:0007669"/>
    <property type="project" value="TreeGrafter"/>
</dbReference>
<dbReference type="InterPro" id="IPR027450">
    <property type="entry name" value="AlkB-like"/>
</dbReference>
<feature type="domain" description="Fe2OG dioxygenase" evidence="1">
    <location>
        <begin position="219"/>
        <end position="348"/>
    </location>
</feature>
<organism evidence="2 3">
    <name type="scientific">Rickenella mellea</name>
    <dbReference type="NCBI Taxonomy" id="50990"/>
    <lineage>
        <taxon>Eukaryota</taxon>
        <taxon>Fungi</taxon>
        <taxon>Dikarya</taxon>
        <taxon>Basidiomycota</taxon>
        <taxon>Agaricomycotina</taxon>
        <taxon>Agaricomycetes</taxon>
        <taxon>Hymenochaetales</taxon>
        <taxon>Rickenellaceae</taxon>
        <taxon>Rickenella</taxon>
    </lineage>
</organism>
<name>A0A4R5XFX1_9AGAM</name>